<dbReference type="EMBL" id="SOFM01000011">
    <property type="protein sequence ID" value="TFC06038.1"/>
    <property type="molecule type" value="Genomic_DNA"/>
</dbReference>
<evidence type="ECO:0000313" key="3">
    <source>
        <dbReference type="Proteomes" id="UP000297643"/>
    </source>
</evidence>
<reference evidence="2 3" key="1">
    <citation type="submission" date="2019-03" db="EMBL/GenBank/DDBJ databases">
        <title>Genomics of glacier-inhabiting Cryobacterium strains.</title>
        <authorList>
            <person name="Liu Q."/>
            <person name="Xin Y.-H."/>
        </authorList>
    </citation>
    <scope>NUCLEOTIDE SEQUENCE [LARGE SCALE GENOMIC DNA]</scope>
    <source>
        <strain evidence="2 3">RHLT2-21</strain>
    </source>
</reference>
<name>A0A4R8WEW6_9MICO</name>
<evidence type="ECO:0000313" key="2">
    <source>
        <dbReference type="EMBL" id="TFC06038.1"/>
    </source>
</evidence>
<dbReference type="AlphaFoldDB" id="A0A4R8WEW6"/>
<accession>A0A4R8WEW6</accession>
<gene>
    <name evidence="2" type="ORF">E3O32_05460</name>
</gene>
<organism evidence="2 3">
    <name type="scientific">Cryobacterium mannosilyticum</name>
    <dbReference type="NCBI Taxonomy" id="1259190"/>
    <lineage>
        <taxon>Bacteria</taxon>
        <taxon>Bacillati</taxon>
        <taxon>Actinomycetota</taxon>
        <taxon>Actinomycetes</taxon>
        <taxon>Micrococcales</taxon>
        <taxon>Microbacteriaceae</taxon>
        <taxon>Cryobacterium</taxon>
    </lineage>
</organism>
<feature type="compositionally biased region" description="Basic and acidic residues" evidence="1">
    <location>
        <begin position="43"/>
        <end position="67"/>
    </location>
</feature>
<proteinExistence type="predicted"/>
<dbReference type="RefSeq" id="WP_134507512.1">
    <property type="nucleotide sequence ID" value="NZ_SOFM01000011.1"/>
</dbReference>
<evidence type="ECO:0000256" key="1">
    <source>
        <dbReference type="SAM" id="MobiDB-lite"/>
    </source>
</evidence>
<comment type="caution">
    <text evidence="2">The sequence shown here is derived from an EMBL/GenBank/DDBJ whole genome shotgun (WGS) entry which is preliminary data.</text>
</comment>
<sequence>MQPDASAPTPKELAAARADLDRWVHYSDHPGFIAKAGGQDAFDAEHERRRRHVTELHSRQRSEFRHR</sequence>
<keyword evidence="3" id="KW-1185">Reference proteome</keyword>
<feature type="region of interest" description="Disordered" evidence="1">
    <location>
        <begin position="38"/>
        <end position="67"/>
    </location>
</feature>
<protein>
    <submittedName>
        <fullName evidence="2">Uncharacterized protein</fullName>
    </submittedName>
</protein>
<dbReference type="Proteomes" id="UP000297643">
    <property type="component" value="Unassembled WGS sequence"/>
</dbReference>